<dbReference type="Proteomes" id="UP000594015">
    <property type="component" value="Chromosome"/>
</dbReference>
<keyword evidence="1" id="KW-1133">Transmembrane helix</keyword>
<sequence length="159" mass="17046">MALIRRLPVIVLAFLAACLIAEAFYVIVVVEYEALLAFGRLAHLHFLIGVTVLFGLGFKVLCCATVLPASVAIAITELTDRRALWVYLVAGAATALVCYLVVAPFEETLIPAGHNTPRLVRPYPISIVAAGIVAGAAYWLIAGRTAGVWRKMRPAELAS</sequence>
<dbReference type="AlphaFoldDB" id="A0AAE7NHS0"/>
<evidence type="ECO:0000256" key="1">
    <source>
        <dbReference type="SAM" id="Phobius"/>
    </source>
</evidence>
<feature type="transmembrane region" description="Helical" evidence="1">
    <location>
        <begin position="123"/>
        <end position="142"/>
    </location>
</feature>
<evidence type="ECO:0000313" key="2">
    <source>
        <dbReference type="EMBL" id="QOZ65297.1"/>
    </source>
</evidence>
<dbReference type="EMBL" id="CP030050">
    <property type="protein sequence ID" value="QOZ65297.1"/>
    <property type="molecule type" value="Genomic_DNA"/>
</dbReference>
<dbReference type="PROSITE" id="PS51257">
    <property type="entry name" value="PROKAR_LIPOPROTEIN"/>
    <property type="match status" value="1"/>
</dbReference>
<keyword evidence="1" id="KW-0812">Transmembrane</keyword>
<name>A0AAE7NHS0_9BRAD</name>
<evidence type="ECO:0000313" key="3">
    <source>
        <dbReference type="Proteomes" id="UP000594015"/>
    </source>
</evidence>
<organism evidence="2 3">
    <name type="scientific">Bradyrhizobium arachidis</name>
    <dbReference type="NCBI Taxonomy" id="858423"/>
    <lineage>
        <taxon>Bacteria</taxon>
        <taxon>Pseudomonadati</taxon>
        <taxon>Pseudomonadota</taxon>
        <taxon>Alphaproteobacteria</taxon>
        <taxon>Hyphomicrobiales</taxon>
        <taxon>Nitrobacteraceae</taxon>
        <taxon>Bradyrhizobium</taxon>
    </lineage>
</organism>
<reference evidence="2 3" key="1">
    <citation type="submission" date="2018-06" db="EMBL/GenBank/DDBJ databases">
        <title>Comparative genomics of Bradyrhizobium nodulating Arachidis hypogaea.</title>
        <authorList>
            <person name="Li Y."/>
        </authorList>
    </citation>
    <scope>NUCLEOTIDE SEQUENCE [LARGE SCALE GENOMIC DNA]</scope>
    <source>
        <strain evidence="2 3">CCBAU 051107</strain>
    </source>
</reference>
<protein>
    <submittedName>
        <fullName evidence="2">Uncharacterized protein</fullName>
    </submittedName>
</protein>
<proteinExistence type="predicted"/>
<feature type="transmembrane region" description="Helical" evidence="1">
    <location>
        <begin position="84"/>
        <end position="103"/>
    </location>
</feature>
<dbReference type="RefSeq" id="WP_092211513.1">
    <property type="nucleotide sequence ID" value="NZ_CP030050.1"/>
</dbReference>
<feature type="transmembrane region" description="Helical" evidence="1">
    <location>
        <begin position="47"/>
        <end position="72"/>
    </location>
</feature>
<gene>
    <name evidence="2" type="ORF">WN72_01655</name>
</gene>
<accession>A0AAE7NHS0</accession>
<dbReference type="KEGG" id="barh:WN72_01655"/>
<keyword evidence="1" id="KW-0472">Membrane</keyword>